<gene>
    <name evidence="5" type="ORF">GCM10011529_11940</name>
</gene>
<evidence type="ECO:0000313" key="6">
    <source>
        <dbReference type="Proteomes" id="UP000635071"/>
    </source>
</evidence>
<evidence type="ECO:0000256" key="2">
    <source>
        <dbReference type="ARBA" id="ARBA00022452"/>
    </source>
</evidence>
<dbReference type="Gene3D" id="3.10.20.310">
    <property type="entry name" value="membrane protein fhac"/>
    <property type="match status" value="1"/>
</dbReference>
<dbReference type="GO" id="GO:0019867">
    <property type="term" value="C:outer membrane"/>
    <property type="evidence" value="ECO:0007669"/>
    <property type="project" value="InterPro"/>
</dbReference>
<dbReference type="Proteomes" id="UP000635071">
    <property type="component" value="Unassembled WGS sequence"/>
</dbReference>
<dbReference type="EMBL" id="BMJM01000003">
    <property type="protein sequence ID" value="GGE07155.1"/>
    <property type="molecule type" value="Genomic_DNA"/>
</dbReference>
<dbReference type="Pfam" id="PF01103">
    <property type="entry name" value="Omp85"/>
    <property type="match status" value="1"/>
</dbReference>
<keyword evidence="2" id="KW-1134">Transmembrane beta strand</keyword>
<sequence>MAAGIAAAIAGTASAQPATPAAEADLWAELPPLAPLAPTAPLAPPPPVVPDTELSAPLLPLGSVAPPPVVAATADPKLPDVRYRLQIEGLKQVDLEARFRGLSALLQDGRKAGSAAQVGARAKVDVQLAENLLRSEGYYDAVASAVVGPLPGPDGQLLVAITATPGSRYKLGTITLKGVGAAPLGPEPLGIARAALGLSTGDFIVAPAIESAEASVVLRLPEQGYPFAAVGQRDIVLDDVRFSGDYTLPVDAGRKARFGGFRLAGDAVFDLDHIAILPRFKAGELYDSRRVDDLRQALIATSLLSTVAVEPDATGAIDAEGIETVDLLVRQTRGPSRNLAANAGFGTGEGLRLSGSWTNRNLFPPEGAVSAAVVVGTNEQSVRGQFVRSNAGQRDRAFQLGASVVRQRFDAYDAQTIGLNASLARASTPVWQKRWTWSLGAELIASRETSFDPKQAARDEGTYLIAALPTQLGYDRSDNLLDPTRGFRLTARVSPEAQQRTGGPFDSYGRFLFEASAYYPATRSLVIAGRARVGSIVGAPRDEIAPSRRLYAGGGGSVRGYGFQELGPRGADNEPLGGRSLTEFALEARYRFGDYGIVPFIDAGRLGEDSTPSLSGMRYGVGIGARYYTNFGPMRIDVAMPINRQPGESKVALYISIGQAF</sequence>
<keyword evidence="6" id="KW-1185">Reference proteome</keyword>
<keyword evidence="3" id="KW-0472">Membrane</keyword>
<dbReference type="InterPro" id="IPR000184">
    <property type="entry name" value="Bac_surfAg_D15"/>
</dbReference>
<reference evidence="5" key="1">
    <citation type="journal article" date="2014" name="Int. J. Syst. Evol. Microbiol.">
        <title>Complete genome sequence of Corynebacterium casei LMG S-19264T (=DSM 44701T), isolated from a smear-ripened cheese.</title>
        <authorList>
            <consortium name="US DOE Joint Genome Institute (JGI-PGF)"/>
            <person name="Walter F."/>
            <person name="Albersmeier A."/>
            <person name="Kalinowski J."/>
            <person name="Ruckert C."/>
        </authorList>
    </citation>
    <scope>NUCLEOTIDE SEQUENCE</scope>
    <source>
        <strain evidence="5">CGMCC 1.15519</strain>
    </source>
</reference>
<evidence type="ECO:0000256" key="1">
    <source>
        <dbReference type="ARBA" id="ARBA00004370"/>
    </source>
</evidence>
<reference evidence="5" key="2">
    <citation type="submission" date="2020-09" db="EMBL/GenBank/DDBJ databases">
        <authorList>
            <person name="Sun Q."/>
            <person name="Zhou Y."/>
        </authorList>
    </citation>
    <scope>NUCLEOTIDE SEQUENCE</scope>
    <source>
        <strain evidence="5">CGMCC 1.15519</strain>
    </source>
</reference>
<dbReference type="PANTHER" id="PTHR12815">
    <property type="entry name" value="SORTING AND ASSEMBLY MACHINERY SAMM50 PROTEIN FAMILY MEMBER"/>
    <property type="match status" value="1"/>
</dbReference>
<comment type="caution">
    <text evidence="5">The sequence shown here is derived from an EMBL/GenBank/DDBJ whole genome shotgun (WGS) entry which is preliminary data.</text>
</comment>
<dbReference type="RefSeq" id="WP_188762017.1">
    <property type="nucleotide sequence ID" value="NZ_BMJM01000003.1"/>
</dbReference>
<accession>A0A917E5N2</accession>
<dbReference type="InterPro" id="IPR039910">
    <property type="entry name" value="D15-like"/>
</dbReference>
<evidence type="ECO:0000259" key="4">
    <source>
        <dbReference type="Pfam" id="PF01103"/>
    </source>
</evidence>
<organism evidence="5 6">
    <name type="scientific">Sandarakinorhabdus glacialis</name>
    <dbReference type="NCBI Taxonomy" id="1614636"/>
    <lineage>
        <taxon>Bacteria</taxon>
        <taxon>Pseudomonadati</taxon>
        <taxon>Pseudomonadota</taxon>
        <taxon>Alphaproteobacteria</taxon>
        <taxon>Sphingomonadales</taxon>
        <taxon>Sphingosinicellaceae</taxon>
        <taxon>Sandarakinorhabdus</taxon>
    </lineage>
</organism>
<proteinExistence type="predicted"/>
<evidence type="ECO:0000313" key="5">
    <source>
        <dbReference type="EMBL" id="GGE07155.1"/>
    </source>
</evidence>
<feature type="domain" description="Bacterial surface antigen (D15)" evidence="4">
    <location>
        <begin position="345"/>
        <end position="661"/>
    </location>
</feature>
<dbReference type="AlphaFoldDB" id="A0A917E5N2"/>
<evidence type="ECO:0000256" key="3">
    <source>
        <dbReference type="ARBA" id="ARBA00023136"/>
    </source>
</evidence>
<protein>
    <submittedName>
        <fullName evidence="5">Outer membrane protein assembly factor</fullName>
    </submittedName>
</protein>
<dbReference type="PANTHER" id="PTHR12815:SF42">
    <property type="entry name" value="BACTERIAL SURFACE ANTIGEN (D15) DOMAIN-CONTAINING PROTEIN"/>
    <property type="match status" value="1"/>
</dbReference>
<name>A0A917E5N2_9SPHN</name>
<keyword evidence="2" id="KW-0812">Transmembrane</keyword>
<dbReference type="Gene3D" id="2.40.160.50">
    <property type="entry name" value="membrane protein fhac: a member of the omp85/tpsb transporter family"/>
    <property type="match status" value="1"/>
</dbReference>
<comment type="subcellular location">
    <subcellularLocation>
        <location evidence="1">Membrane</location>
    </subcellularLocation>
</comment>